<dbReference type="RefSeq" id="WP_217629060.1">
    <property type="nucleotide sequence ID" value="NZ_FMYH01000001.1"/>
</dbReference>
<name>A0A1G6GS42_9MICO</name>
<dbReference type="AlphaFoldDB" id="A0A1G6GS42"/>
<evidence type="ECO:0008006" key="3">
    <source>
        <dbReference type="Google" id="ProtNLM"/>
    </source>
</evidence>
<gene>
    <name evidence="1" type="ORF">SAMN05216410_0420</name>
</gene>
<dbReference type="Proteomes" id="UP000199039">
    <property type="component" value="Unassembled WGS sequence"/>
</dbReference>
<protein>
    <recommendedName>
        <fullName evidence="3">Asp23/Gls24 family envelope stress response protein</fullName>
    </recommendedName>
</protein>
<keyword evidence="2" id="KW-1185">Reference proteome</keyword>
<reference evidence="1 2" key="1">
    <citation type="submission" date="2016-09" db="EMBL/GenBank/DDBJ databases">
        <authorList>
            <person name="Capua I."/>
            <person name="De Benedictis P."/>
            <person name="Joannis T."/>
            <person name="Lombin L.H."/>
            <person name="Cattoli G."/>
        </authorList>
    </citation>
    <scope>NUCLEOTIDE SEQUENCE [LARGE SCALE GENOMIC DNA]</scope>
    <source>
        <strain evidence="1 2">ISLP-3</strain>
    </source>
</reference>
<proteinExistence type="predicted"/>
<organism evidence="1 2">
    <name type="scientific">Sanguibacter gelidistatuariae</name>
    <dbReference type="NCBI Taxonomy" id="1814289"/>
    <lineage>
        <taxon>Bacteria</taxon>
        <taxon>Bacillati</taxon>
        <taxon>Actinomycetota</taxon>
        <taxon>Actinomycetes</taxon>
        <taxon>Micrococcales</taxon>
        <taxon>Sanguibacteraceae</taxon>
        <taxon>Sanguibacter</taxon>
    </lineage>
</organism>
<dbReference type="EMBL" id="FMYH01000001">
    <property type="protein sequence ID" value="SDB84807.1"/>
    <property type="molecule type" value="Genomic_DNA"/>
</dbReference>
<accession>A0A1G6GS42</accession>
<dbReference type="STRING" id="1814289.SAMN05216410_0420"/>
<sequence>MTSSSAPDPTADVVTIEPADLIAAAVLRCPAVVALHSGGHRPVATYLPGRRVAGVHVDDRGIQIALVGVIGVPVTELAAQVRSAVAPYALGRPVDVHVADVQPTTAVGSAYVHHGLER</sequence>
<evidence type="ECO:0000313" key="1">
    <source>
        <dbReference type="EMBL" id="SDB84807.1"/>
    </source>
</evidence>
<evidence type="ECO:0000313" key="2">
    <source>
        <dbReference type="Proteomes" id="UP000199039"/>
    </source>
</evidence>